<dbReference type="InterPro" id="IPR002575">
    <property type="entry name" value="Aminoglycoside_PTrfase"/>
</dbReference>
<dbReference type="OrthoDB" id="9803871at2"/>
<dbReference type="InterPro" id="IPR011009">
    <property type="entry name" value="Kinase-like_dom_sf"/>
</dbReference>
<dbReference type="EMBL" id="VUMX01000019">
    <property type="protein sequence ID" value="MST87441.1"/>
    <property type="molecule type" value="Genomic_DNA"/>
</dbReference>
<dbReference type="AlphaFoldDB" id="A0A6A8MF73"/>
<comment type="caution">
    <text evidence="2">The sequence shown here is derived from an EMBL/GenBank/DDBJ whole genome shotgun (WGS) entry which is preliminary data.</text>
</comment>
<dbReference type="SUPFAM" id="SSF56112">
    <property type="entry name" value="Protein kinase-like (PK-like)"/>
    <property type="match status" value="1"/>
</dbReference>
<dbReference type="Pfam" id="PF01636">
    <property type="entry name" value="APH"/>
    <property type="match status" value="1"/>
</dbReference>
<protein>
    <submittedName>
        <fullName evidence="2">Phosphotransferase family protein</fullName>
    </submittedName>
</protein>
<dbReference type="Proteomes" id="UP000438120">
    <property type="component" value="Unassembled WGS sequence"/>
</dbReference>
<gene>
    <name evidence="2" type="ORF">FYJ62_07300</name>
</gene>
<evidence type="ECO:0000259" key="1">
    <source>
        <dbReference type="Pfam" id="PF01636"/>
    </source>
</evidence>
<keyword evidence="3" id="KW-1185">Reference proteome</keyword>
<dbReference type="CDD" id="cd05151">
    <property type="entry name" value="ChoK-like"/>
    <property type="match status" value="1"/>
</dbReference>
<evidence type="ECO:0000313" key="3">
    <source>
        <dbReference type="Proteomes" id="UP000438120"/>
    </source>
</evidence>
<evidence type="ECO:0000313" key="2">
    <source>
        <dbReference type="EMBL" id="MST87441.1"/>
    </source>
</evidence>
<keyword evidence="2" id="KW-0808">Transferase</keyword>
<reference evidence="2 3" key="1">
    <citation type="submission" date="2019-08" db="EMBL/GenBank/DDBJ databases">
        <title>In-depth cultivation of the pig gut microbiome towards novel bacterial diversity and tailored functional studies.</title>
        <authorList>
            <person name="Wylensek D."/>
            <person name="Hitch T.C.A."/>
            <person name="Clavel T."/>
        </authorList>
    </citation>
    <scope>NUCLEOTIDE SEQUENCE [LARGE SCALE GENOMIC DNA]</scope>
    <source>
        <strain evidence="2 3">Bifido-178-WT-2B</strain>
    </source>
</reference>
<dbReference type="Gene3D" id="3.30.200.20">
    <property type="entry name" value="Phosphorylase Kinase, domain 1"/>
    <property type="match status" value="1"/>
</dbReference>
<sequence length="299" mass="34823">MSNYLSQQAVMTIAIFFQADPEELQFVPLSRGMSNQSFRLECRGQSYHFRQPGPGQELINREHEAAVYQAIKPYGFCDSPLFLDPDTGFKLSRFLPGARPCDPRRGKDLDLWLKKIRQLHRAKLEVGHAFDLFGQISHYEALWQGCPSIYPDYQETKEKVFELQNYISLVPKDWCLTHLDPVFDNCLFYQAEGGEQMQLTDWEYAGMQDPHLDLAMFAIYAGYSQTEVDQLLDKYFQGPCPEIIKNKIYCYIAACGLLWSNWCEYMRRIGKEFGDYGLSQYRYAKDYSKAASKRINQFD</sequence>
<accession>A0A6A8MF73</accession>
<dbReference type="GO" id="GO:0016740">
    <property type="term" value="F:transferase activity"/>
    <property type="evidence" value="ECO:0007669"/>
    <property type="project" value="UniProtKB-KW"/>
</dbReference>
<organism evidence="2 3">
    <name type="scientific">Lactobacillus porci</name>
    <dbReference type="NCBI Taxonomy" id="2012477"/>
    <lineage>
        <taxon>Bacteria</taxon>
        <taxon>Bacillati</taxon>
        <taxon>Bacillota</taxon>
        <taxon>Bacilli</taxon>
        <taxon>Lactobacillales</taxon>
        <taxon>Lactobacillaceae</taxon>
        <taxon>Lactobacillus</taxon>
    </lineage>
</organism>
<dbReference type="RefSeq" id="WP_154549048.1">
    <property type="nucleotide sequence ID" value="NZ_VUMX01000019.1"/>
</dbReference>
<feature type="domain" description="Aminoglycoside phosphotransferase" evidence="1">
    <location>
        <begin position="27"/>
        <end position="240"/>
    </location>
</feature>
<name>A0A6A8MF73_9LACO</name>
<proteinExistence type="predicted"/>
<dbReference type="Gene3D" id="3.90.1200.10">
    <property type="match status" value="1"/>
</dbReference>